<dbReference type="Gene3D" id="3.40.640.10">
    <property type="entry name" value="Type I PLP-dependent aspartate aminotransferase-like (Major domain)"/>
    <property type="match status" value="1"/>
</dbReference>
<reference evidence="11 12" key="1">
    <citation type="submission" date="2017-09" db="EMBL/GenBank/DDBJ databases">
        <title>Paracoccus alkalisoli sp. nov., isolated from saline alkaline soil.</title>
        <authorList>
            <person name="Dong X."/>
            <person name="Zhang G."/>
        </authorList>
    </citation>
    <scope>NUCLEOTIDE SEQUENCE [LARGE SCALE GENOMIC DNA]</scope>
    <source>
        <strain evidence="11 12">WN007</strain>
    </source>
</reference>
<dbReference type="GO" id="GO:0009236">
    <property type="term" value="P:cobalamin biosynthetic process"/>
    <property type="evidence" value="ECO:0007669"/>
    <property type="project" value="UniProtKB-UniPathway"/>
</dbReference>
<evidence type="ECO:0000259" key="10">
    <source>
        <dbReference type="Pfam" id="PF00155"/>
    </source>
</evidence>
<comment type="pathway">
    <text evidence="3">Cofactor biosynthesis; adenosylcobalamin biosynthesis.</text>
</comment>
<dbReference type="InterPro" id="IPR005860">
    <property type="entry name" value="CobD"/>
</dbReference>
<keyword evidence="7" id="KW-0456">Lyase</keyword>
<dbReference type="EMBL" id="NSJZ01000016">
    <property type="protein sequence ID" value="PAU96292.1"/>
    <property type="molecule type" value="Genomic_DNA"/>
</dbReference>
<name>A0A2A2GHQ5_9RHOB</name>
<evidence type="ECO:0000313" key="12">
    <source>
        <dbReference type="Proteomes" id="UP000218023"/>
    </source>
</evidence>
<dbReference type="InterPro" id="IPR004838">
    <property type="entry name" value="NHTrfase_class1_PyrdxlP-BS"/>
</dbReference>
<evidence type="ECO:0000256" key="1">
    <source>
        <dbReference type="ARBA" id="ARBA00001933"/>
    </source>
</evidence>
<protein>
    <recommendedName>
        <fullName evidence="4">threonine-phosphate decarboxylase</fullName>
        <ecNumber evidence="4">4.1.1.81</ecNumber>
    </recommendedName>
    <alternativeName>
        <fullName evidence="8">L-threonine-O-3-phosphate decarboxylase</fullName>
    </alternativeName>
</protein>
<dbReference type="OrthoDB" id="9799304at2"/>
<dbReference type="EC" id="4.1.1.81" evidence="4"/>
<comment type="cofactor">
    <cofactor evidence="1">
        <name>pyridoxal 5'-phosphate</name>
        <dbReference type="ChEBI" id="CHEBI:597326"/>
    </cofactor>
</comment>
<dbReference type="PANTHER" id="PTHR42885:SF1">
    <property type="entry name" value="THREONINE-PHOSPHATE DECARBOXYLASE"/>
    <property type="match status" value="1"/>
</dbReference>
<evidence type="ECO:0000256" key="3">
    <source>
        <dbReference type="ARBA" id="ARBA00004953"/>
    </source>
</evidence>
<evidence type="ECO:0000313" key="11">
    <source>
        <dbReference type="EMBL" id="PAU96292.1"/>
    </source>
</evidence>
<keyword evidence="5" id="KW-0169">Cobalamin biosynthesis</keyword>
<evidence type="ECO:0000256" key="2">
    <source>
        <dbReference type="ARBA" id="ARBA00003444"/>
    </source>
</evidence>
<dbReference type="UniPathway" id="UPA00148"/>
<evidence type="ECO:0000256" key="9">
    <source>
        <dbReference type="ARBA" id="ARBA00048531"/>
    </source>
</evidence>
<keyword evidence="6" id="KW-0663">Pyridoxal phosphate</keyword>
<dbReference type="InterPro" id="IPR015424">
    <property type="entry name" value="PyrdxlP-dep_Trfase"/>
</dbReference>
<evidence type="ECO:0000256" key="5">
    <source>
        <dbReference type="ARBA" id="ARBA00022573"/>
    </source>
</evidence>
<feature type="domain" description="Aminotransferase class I/classII large" evidence="10">
    <location>
        <begin position="51"/>
        <end position="306"/>
    </location>
</feature>
<dbReference type="RefSeq" id="WP_095641013.1">
    <property type="nucleotide sequence ID" value="NZ_NSJZ01000016.1"/>
</dbReference>
<evidence type="ECO:0000256" key="6">
    <source>
        <dbReference type="ARBA" id="ARBA00022898"/>
    </source>
</evidence>
<comment type="function">
    <text evidence="2">Decarboxylates L-threonine-O-3-phosphate to yield (R)-1-amino-2-propanol O-2-phosphate, the precursor for the linkage between the nucleotide loop and the corrin ring in cobalamin.</text>
</comment>
<dbReference type="PANTHER" id="PTHR42885">
    <property type="entry name" value="HISTIDINOL-PHOSPHATE AMINOTRANSFERASE-RELATED"/>
    <property type="match status" value="1"/>
</dbReference>
<sequence length="316" mass="33907">MRDHGGNLDEARAAWGQGDWIDLSTGINRQPYPLPSLPPEAWTNLPAASAQAALLEAAATAFGTAAPGLAVAGAQAAIQMIPLLETPGLARVLAPTYNEHAACLRQAGWRVEEVGRLEALSGADLAIVVNPNNPDGRHHRGEALRRLSVGMLVVDESFADPAPGESLVAEASDRLLVLRSFGKFWGLAGLRLGFVYAGGDVIRRLSALAGPWPVSGPALEVGRIALGDRDWRERTIRRLSGEAARLDRLARGAGWTLAGGTHLFRLYETPDARQAQAALAQHHVWTRRFPYSDAWLRLGLPGNEGEWQRLEAALGA</sequence>
<dbReference type="InterPro" id="IPR004839">
    <property type="entry name" value="Aminotransferase_I/II_large"/>
</dbReference>
<dbReference type="Pfam" id="PF00155">
    <property type="entry name" value="Aminotran_1_2"/>
    <property type="match status" value="1"/>
</dbReference>
<evidence type="ECO:0000256" key="4">
    <source>
        <dbReference type="ARBA" id="ARBA00012285"/>
    </source>
</evidence>
<dbReference type="Proteomes" id="UP000218023">
    <property type="component" value="Unassembled WGS sequence"/>
</dbReference>
<dbReference type="GO" id="GO:0048472">
    <property type="term" value="F:threonine-phosphate decarboxylase activity"/>
    <property type="evidence" value="ECO:0007669"/>
    <property type="project" value="UniProtKB-EC"/>
</dbReference>
<dbReference type="NCBIfam" id="TIGR01140">
    <property type="entry name" value="L_thr_O3P_dcar"/>
    <property type="match status" value="1"/>
</dbReference>
<dbReference type="InterPro" id="IPR015421">
    <property type="entry name" value="PyrdxlP-dep_Trfase_major"/>
</dbReference>
<gene>
    <name evidence="11" type="ORF">CK240_14290</name>
</gene>
<proteinExistence type="predicted"/>
<comment type="catalytic activity">
    <reaction evidence="9">
        <text>O-phospho-L-threonine + H(+) = (R)-1-aminopropan-2-yl phosphate + CO2</text>
        <dbReference type="Rhea" id="RHEA:11492"/>
        <dbReference type="ChEBI" id="CHEBI:15378"/>
        <dbReference type="ChEBI" id="CHEBI:16526"/>
        <dbReference type="ChEBI" id="CHEBI:58563"/>
        <dbReference type="ChEBI" id="CHEBI:58675"/>
        <dbReference type="EC" id="4.1.1.81"/>
    </reaction>
</comment>
<dbReference type="GO" id="GO:0030170">
    <property type="term" value="F:pyridoxal phosphate binding"/>
    <property type="evidence" value="ECO:0007669"/>
    <property type="project" value="InterPro"/>
</dbReference>
<accession>A0A2A2GHQ5</accession>
<keyword evidence="12" id="KW-1185">Reference proteome</keyword>
<evidence type="ECO:0000256" key="8">
    <source>
        <dbReference type="ARBA" id="ARBA00029996"/>
    </source>
</evidence>
<comment type="caution">
    <text evidence="11">The sequence shown here is derived from an EMBL/GenBank/DDBJ whole genome shotgun (WGS) entry which is preliminary data.</text>
</comment>
<dbReference type="AlphaFoldDB" id="A0A2A2GHQ5"/>
<dbReference type="PROSITE" id="PS00105">
    <property type="entry name" value="AA_TRANSFER_CLASS_1"/>
    <property type="match status" value="1"/>
</dbReference>
<evidence type="ECO:0000256" key="7">
    <source>
        <dbReference type="ARBA" id="ARBA00023239"/>
    </source>
</evidence>
<dbReference type="SUPFAM" id="SSF53383">
    <property type="entry name" value="PLP-dependent transferases"/>
    <property type="match status" value="1"/>
</dbReference>
<organism evidence="11 12">
    <name type="scientific">Paracoccus salipaludis</name>
    <dbReference type="NCBI Taxonomy" id="2032623"/>
    <lineage>
        <taxon>Bacteria</taxon>
        <taxon>Pseudomonadati</taxon>
        <taxon>Pseudomonadota</taxon>
        <taxon>Alphaproteobacteria</taxon>
        <taxon>Rhodobacterales</taxon>
        <taxon>Paracoccaceae</taxon>
        <taxon>Paracoccus</taxon>
    </lineage>
</organism>
<dbReference type="InterPro" id="IPR015422">
    <property type="entry name" value="PyrdxlP-dep_Trfase_small"/>
</dbReference>
<dbReference type="Gene3D" id="3.90.1150.10">
    <property type="entry name" value="Aspartate Aminotransferase, domain 1"/>
    <property type="match status" value="1"/>
</dbReference>